<dbReference type="PANTHER" id="PTHR42760">
    <property type="entry name" value="SHORT-CHAIN DEHYDROGENASES/REDUCTASES FAMILY MEMBER"/>
    <property type="match status" value="1"/>
</dbReference>
<dbReference type="SUPFAM" id="SSF51735">
    <property type="entry name" value="NAD(P)-binding Rossmann-fold domains"/>
    <property type="match status" value="1"/>
</dbReference>
<dbReference type="InterPro" id="IPR036291">
    <property type="entry name" value="NAD(P)-bd_dom_sf"/>
</dbReference>
<comment type="similarity">
    <text evidence="1 3">Belongs to the short-chain dehydrogenases/reductases (SDR) family.</text>
</comment>
<proteinExistence type="inferred from homology"/>
<dbReference type="Pfam" id="PF00106">
    <property type="entry name" value="adh_short"/>
    <property type="match status" value="1"/>
</dbReference>
<organism evidence="5 6">
    <name type="scientific">Phragmitibacter flavus</name>
    <dbReference type="NCBI Taxonomy" id="2576071"/>
    <lineage>
        <taxon>Bacteria</taxon>
        <taxon>Pseudomonadati</taxon>
        <taxon>Verrucomicrobiota</taxon>
        <taxon>Verrucomicrobiia</taxon>
        <taxon>Verrucomicrobiales</taxon>
        <taxon>Verrucomicrobiaceae</taxon>
        <taxon>Phragmitibacter</taxon>
    </lineage>
</organism>
<dbReference type="GO" id="GO:0006633">
    <property type="term" value="P:fatty acid biosynthetic process"/>
    <property type="evidence" value="ECO:0007669"/>
    <property type="project" value="TreeGrafter"/>
</dbReference>
<evidence type="ECO:0000259" key="4">
    <source>
        <dbReference type="SMART" id="SM00822"/>
    </source>
</evidence>
<gene>
    <name evidence="5" type="ORF">FEM03_01175</name>
</gene>
<dbReference type="SMART" id="SM00822">
    <property type="entry name" value="PKS_KR"/>
    <property type="match status" value="1"/>
</dbReference>
<dbReference type="InterPro" id="IPR057326">
    <property type="entry name" value="KR_dom"/>
</dbReference>
<comment type="caution">
    <text evidence="5">The sequence shown here is derived from an EMBL/GenBank/DDBJ whole genome shotgun (WGS) entry which is preliminary data.</text>
</comment>
<dbReference type="GO" id="GO:0016616">
    <property type="term" value="F:oxidoreductase activity, acting on the CH-OH group of donors, NAD or NADP as acceptor"/>
    <property type="evidence" value="ECO:0007669"/>
    <property type="project" value="TreeGrafter"/>
</dbReference>
<reference evidence="5 6" key="1">
    <citation type="submission" date="2019-05" db="EMBL/GenBank/DDBJ databases">
        <title>Verrucobacter flavum gen. nov., sp. nov. a new member of the family Verrucomicrobiaceae.</title>
        <authorList>
            <person name="Szuroczki S."/>
            <person name="Abbaszade G."/>
            <person name="Szabo A."/>
            <person name="Felfoldi T."/>
            <person name="Schumann P."/>
            <person name="Boka K."/>
            <person name="Keki Z."/>
            <person name="Toumi M."/>
            <person name="Toth E."/>
        </authorList>
    </citation>
    <scope>NUCLEOTIDE SEQUENCE [LARGE SCALE GENOMIC DNA]</scope>
    <source>
        <strain evidence="5 6">MG-N-17</strain>
    </source>
</reference>
<dbReference type="PANTHER" id="PTHR42760:SF133">
    <property type="entry name" value="3-OXOACYL-[ACYL-CARRIER-PROTEIN] REDUCTASE"/>
    <property type="match status" value="1"/>
</dbReference>
<dbReference type="Gene3D" id="3.40.50.720">
    <property type="entry name" value="NAD(P)-binding Rossmann-like Domain"/>
    <property type="match status" value="1"/>
</dbReference>
<dbReference type="PRINTS" id="PR00080">
    <property type="entry name" value="SDRFAMILY"/>
</dbReference>
<evidence type="ECO:0000256" key="3">
    <source>
        <dbReference type="RuleBase" id="RU000363"/>
    </source>
</evidence>
<dbReference type="InterPro" id="IPR002347">
    <property type="entry name" value="SDR_fam"/>
</dbReference>
<evidence type="ECO:0000313" key="5">
    <source>
        <dbReference type="EMBL" id="TLD72717.1"/>
    </source>
</evidence>
<feature type="domain" description="Ketoreductase" evidence="4">
    <location>
        <begin position="2"/>
        <end position="160"/>
    </location>
</feature>
<dbReference type="InterPro" id="IPR020904">
    <property type="entry name" value="Sc_DH/Rdtase_CS"/>
</dbReference>
<keyword evidence="2" id="KW-0560">Oxidoreductase</keyword>
<dbReference type="PROSITE" id="PS00061">
    <property type="entry name" value="ADH_SHORT"/>
    <property type="match status" value="1"/>
</dbReference>
<dbReference type="Proteomes" id="UP000306196">
    <property type="component" value="Unassembled WGS sequence"/>
</dbReference>
<dbReference type="GO" id="GO:0048038">
    <property type="term" value="F:quinone binding"/>
    <property type="evidence" value="ECO:0007669"/>
    <property type="project" value="TreeGrafter"/>
</dbReference>
<evidence type="ECO:0000256" key="1">
    <source>
        <dbReference type="ARBA" id="ARBA00006484"/>
    </source>
</evidence>
<dbReference type="AlphaFoldDB" id="A0A5R8KKE2"/>
<dbReference type="OrthoDB" id="191735at2"/>
<dbReference type="RefSeq" id="WP_138084340.1">
    <property type="nucleotide sequence ID" value="NZ_VAUV01000001.1"/>
</dbReference>
<evidence type="ECO:0000313" key="6">
    <source>
        <dbReference type="Proteomes" id="UP000306196"/>
    </source>
</evidence>
<protein>
    <submittedName>
        <fullName evidence="5">SDR family oxidoreductase</fullName>
    </submittedName>
</protein>
<accession>A0A5R8KKE2</accession>
<dbReference type="PRINTS" id="PR00081">
    <property type="entry name" value="GDHRDH"/>
</dbReference>
<dbReference type="EMBL" id="VAUV01000001">
    <property type="protein sequence ID" value="TLD72717.1"/>
    <property type="molecule type" value="Genomic_DNA"/>
</dbReference>
<keyword evidence="6" id="KW-1185">Reference proteome</keyword>
<evidence type="ECO:0000256" key="2">
    <source>
        <dbReference type="ARBA" id="ARBA00023002"/>
    </source>
</evidence>
<sequence>MPIALITGGHGDLAQALKSELTAQEYSVYAPGKAELDIRSADSVWEYIKQLGQLDLLVCNAGIIRDKPLLQMTAEDFEAVLSVNLTGHSLISRAALKMMSKQRNGHIVFISSHAALNGTAGQSNYAASKAALHGLAASLAREYGSRNIRVNVVLPGFLETRMTAHLNDAQRENFKQSHVLNRFNDPASVARFIAFLDKQMPHTSGQVFNLDSRIHRWT</sequence>
<name>A0A5R8KKE2_9BACT</name>